<sequence length="216" mass="24451">MNNITLDGISPKYFVPKTIATATTIWNTRTTFEKGNYYLVIAPSGSGKSTLATAMLGNHTEYEGTITYDHTSLKTQSIEKVVGFRKKEIQLLFQDVRLIPDLTIRENVMLRTFTKKNADFEAKLQSYAETLGILPLLDKKAKNCSYGERQRSAIVRSLINPTDFLIYDECFSHLDLKNKQIAFDLITKVAAESGSGIIFFELNDFPFPHQCHILNL</sequence>
<dbReference type="Pfam" id="PF00005">
    <property type="entry name" value="ABC_tran"/>
    <property type="match status" value="1"/>
</dbReference>
<dbReference type="Proteomes" id="UP000244937">
    <property type="component" value="Chromosome"/>
</dbReference>
<name>A0A2S1SHR2_9FLAO</name>
<dbReference type="EMBL" id="CP029187">
    <property type="protein sequence ID" value="AWI25882.1"/>
    <property type="molecule type" value="Genomic_DNA"/>
</dbReference>
<evidence type="ECO:0000256" key="1">
    <source>
        <dbReference type="ARBA" id="ARBA00005417"/>
    </source>
</evidence>
<evidence type="ECO:0000313" key="4">
    <source>
        <dbReference type="Proteomes" id="UP000244937"/>
    </source>
</evidence>
<evidence type="ECO:0000259" key="2">
    <source>
        <dbReference type="PROSITE" id="PS50893"/>
    </source>
</evidence>
<evidence type="ECO:0000313" key="3">
    <source>
        <dbReference type="EMBL" id="AWI25882.1"/>
    </source>
</evidence>
<dbReference type="InterPro" id="IPR003439">
    <property type="entry name" value="ABC_transporter-like_ATP-bd"/>
</dbReference>
<dbReference type="PANTHER" id="PTHR24220:SF689">
    <property type="entry name" value="LIPOPROTEIN-RELEASING SYSTEM ATP-BINDING PROTEIN LOLD"/>
    <property type="match status" value="1"/>
</dbReference>
<dbReference type="RefSeq" id="WP_108903666.1">
    <property type="nucleotide sequence ID" value="NZ_CP029187.1"/>
</dbReference>
<gene>
    <name evidence="3" type="ORF">HYN49_08205</name>
</gene>
<comment type="similarity">
    <text evidence="1">Belongs to the ABC transporter superfamily.</text>
</comment>
<dbReference type="AlphaFoldDB" id="A0A2S1SHR2"/>
<dbReference type="PANTHER" id="PTHR24220">
    <property type="entry name" value="IMPORT ATP-BINDING PROTEIN"/>
    <property type="match status" value="1"/>
</dbReference>
<dbReference type="GO" id="GO:0005524">
    <property type="term" value="F:ATP binding"/>
    <property type="evidence" value="ECO:0007669"/>
    <property type="project" value="InterPro"/>
</dbReference>
<protein>
    <recommendedName>
        <fullName evidence="2">ABC transporter domain-containing protein</fullName>
    </recommendedName>
</protein>
<dbReference type="SUPFAM" id="SSF52540">
    <property type="entry name" value="P-loop containing nucleoside triphosphate hydrolases"/>
    <property type="match status" value="1"/>
</dbReference>
<dbReference type="OrthoDB" id="1098100at2"/>
<dbReference type="Gene3D" id="3.40.50.300">
    <property type="entry name" value="P-loop containing nucleotide triphosphate hydrolases"/>
    <property type="match status" value="1"/>
</dbReference>
<dbReference type="GO" id="GO:0022857">
    <property type="term" value="F:transmembrane transporter activity"/>
    <property type="evidence" value="ECO:0007669"/>
    <property type="project" value="TreeGrafter"/>
</dbReference>
<reference evidence="3 4" key="1">
    <citation type="submission" date="2018-05" db="EMBL/GenBank/DDBJ databases">
        <title>Genome sequencing of Flavobacterium sp. HYN0049.</title>
        <authorList>
            <person name="Yi H."/>
            <person name="Baek C."/>
        </authorList>
    </citation>
    <scope>NUCLEOTIDE SEQUENCE [LARGE SCALE GENOMIC DNA]</scope>
    <source>
        <strain evidence="3 4">HYN0049</strain>
    </source>
</reference>
<feature type="domain" description="ABC transporter" evidence="2">
    <location>
        <begin position="4"/>
        <end position="216"/>
    </location>
</feature>
<organism evidence="3 4">
    <name type="scientific">Flavobacterium pallidum</name>
    <dbReference type="NCBI Taxonomy" id="2172098"/>
    <lineage>
        <taxon>Bacteria</taxon>
        <taxon>Pseudomonadati</taxon>
        <taxon>Bacteroidota</taxon>
        <taxon>Flavobacteriia</taxon>
        <taxon>Flavobacteriales</taxon>
        <taxon>Flavobacteriaceae</taxon>
        <taxon>Flavobacterium</taxon>
    </lineage>
</organism>
<accession>A0A2S1SHR2</accession>
<keyword evidence="4" id="KW-1185">Reference proteome</keyword>
<dbReference type="InterPro" id="IPR015854">
    <property type="entry name" value="ABC_transpr_LolD-like"/>
</dbReference>
<dbReference type="GO" id="GO:0016887">
    <property type="term" value="F:ATP hydrolysis activity"/>
    <property type="evidence" value="ECO:0007669"/>
    <property type="project" value="InterPro"/>
</dbReference>
<dbReference type="InterPro" id="IPR027417">
    <property type="entry name" value="P-loop_NTPase"/>
</dbReference>
<dbReference type="PROSITE" id="PS50893">
    <property type="entry name" value="ABC_TRANSPORTER_2"/>
    <property type="match status" value="1"/>
</dbReference>
<dbReference type="GO" id="GO:0005886">
    <property type="term" value="C:plasma membrane"/>
    <property type="evidence" value="ECO:0007669"/>
    <property type="project" value="TreeGrafter"/>
</dbReference>
<dbReference type="KEGG" id="fpal:HYN49_08205"/>
<proteinExistence type="inferred from homology"/>